<comment type="catalytic activity">
    <reaction evidence="1 5">
        <text>[protein]-peptidylproline (omega=180) = [protein]-peptidylproline (omega=0)</text>
        <dbReference type="Rhea" id="RHEA:16237"/>
        <dbReference type="Rhea" id="RHEA-COMP:10747"/>
        <dbReference type="Rhea" id="RHEA-COMP:10748"/>
        <dbReference type="ChEBI" id="CHEBI:83833"/>
        <dbReference type="ChEBI" id="CHEBI:83834"/>
        <dbReference type="EC" id="5.2.1.8"/>
    </reaction>
</comment>
<dbReference type="SUPFAM" id="SSF54534">
    <property type="entry name" value="FKBP-like"/>
    <property type="match status" value="1"/>
</dbReference>
<dbReference type="GeneID" id="16992622"/>
<dbReference type="eggNOG" id="KOG0552">
    <property type="taxonomic scope" value="Eukaryota"/>
</dbReference>
<protein>
    <recommendedName>
        <fullName evidence="2 5">peptidylprolyl isomerase</fullName>
        <ecNumber evidence="2 5">5.2.1.8</ecNumber>
    </recommendedName>
</protein>
<evidence type="ECO:0000256" key="5">
    <source>
        <dbReference type="PROSITE-ProRule" id="PRU00277"/>
    </source>
</evidence>
<evidence type="ECO:0000256" key="4">
    <source>
        <dbReference type="ARBA" id="ARBA00023235"/>
    </source>
</evidence>
<accession>M1V457</accession>
<dbReference type="PANTHER" id="PTHR43811:SF19">
    <property type="entry name" value="39 KDA FK506-BINDING NUCLEAR PROTEIN"/>
    <property type="match status" value="1"/>
</dbReference>
<reference evidence="7 8" key="1">
    <citation type="journal article" date="2004" name="Nature">
        <title>Genome sequence of the ultrasmall unicellular red alga Cyanidioschyzon merolae 10D.</title>
        <authorList>
            <person name="Matsuzaki M."/>
            <person name="Misumi O."/>
            <person name="Shin-i T."/>
            <person name="Maruyama S."/>
            <person name="Takahara M."/>
            <person name="Miyagishima S."/>
            <person name="Mori T."/>
            <person name="Nishida K."/>
            <person name="Yagisawa F."/>
            <person name="Nishida K."/>
            <person name="Yoshida Y."/>
            <person name="Nishimura Y."/>
            <person name="Nakao S."/>
            <person name="Kobayashi T."/>
            <person name="Momoyama Y."/>
            <person name="Higashiyama T."/>
            <person name="Minoda A."/>
            <person name="Sano M."/>
            <person name="Nomoto H."/>
            <person name="Oishi K."/>
            <person name="Hayashi H."/>
            <person name="Ohta F."/>
            <person name="Nishizaka S."/>
            <person name="Haga S."/>
            <person name="Miura S."/>
            <person name="Morishita T."/>
            <person name="Kabeya Y."/>
            <person name="Terasawa K."/>
            <person name="Suzuki Y."/>
            <person name="Ishii Y."/>
            <person name="Asakawa S."/>
            <person name="Takano H."/>
            <person name="Ohta N."/>
            <person name="Kuroiwa H."/>
            <person name="Tanaka K."/>
            <person name="Shimizu N."/>
            <person name="Sugano S."/>
            <person name="Sato N."/>
            <person name="Nozaki H."/>
            <person name="Ogasawara N."/>
            <person name="Kohara Y."/>
            <person name="Kuroiwa T."/>
        </authorList>
    </citation>
    <scope>NUCLEOTIDE SEQUENCE [LARGE SCALE GENOMIC DNA]</scope>
    <source>
        <strain evidence="7 8">10D</strain>
    </source>
</reference>
<dbReference type="PROSITE" id="PS50059">
    <property type="entry name" value="FKBP_PPIASE"/>
    <property type="match status" value="1"/>
</dbReference>
<dbReference type="Gramene" id="CMD070CT">
    <property type="protein sequence ID" value="CMD070CT"/>
    <property type="gene ID" value="CMD070C"/>
</dbReference>
<dbReference type="Proteomes" id="UP000007014">
    <property type="component" value="Chromosome 4"/>
</dbReference>
<evidence type="ECO:0000256" key="1">
    <source>
        <dbReference type="ARBA" id="ARBA00000971"/>
    </source>
</evidence>
<evidence type="ECO:0000313" key="7">
    <source>
        <dbReference type="EMBL" id="BAM79150.1"/>
    </source>
</evidence>
<keyword evidence="3 5" id="KW-0697">Rotamase</keyword>
<dbReference type="EMBL" id="AP006486">
    <property type="protein sequence ID" value="BAM79150.1"/>
    <property type="molecule type" value="Genomic_DNA"/>
</dbReference>
<evidence type="ECO:0000256" key="3">
    <source>
        <dbReference type="ARBA" id="ARBA00023110"/>
    </source>
</evidence>
<dbReference type="OMA" id="HIMIESY"/>
<dbReference type="InterPro" id="IPR001179">
    <property type="entry name" value="PPIase_FKBP_dom"/>
</dbReference>
<dbReference type="AlphaFoldDB" id="M1V457"/>
<dbReference type="KEGG" id="cme:CYME_CMD070C"/>
<evidence type="ECO:0000259" key="6">
    <source>
        <dbReference type="PROSITE" id="PS50059"/>
    </source>
</evidence>
<dbReference type="InterPro" id="IPR046357">
    <property type="entry name" value="PPIase_dom_sf"/>
</dbReference>
<dbReference type="EC" id="5.2.1.8" evidence="2 5"/>
<dbReference type="OrthoDB" id="77911at2759"/>
<reference evidence="7 8" key="2">
    <citation type="journal article" date="2007" name="BMC Biol.">
        <title>A 100%-complete sequence reveals unusually simple genomic features in the hot-spring red alga Cyanidioschyzon merolae.</title>
        <authorList>
            <person name="Nozaki H."/>
            <person name="Takano H."/>
            <person name="Misumi O."/>
            <person name="Terasawa K."/>
            <person name="Matsuzaki M."/>
            <person name="Maruyama S."/>
            <person name="Nishida K."/>
            <person name="Yagisawa F."/>
            <person name="Yoshida Y."/>
            <person name="Fujiwara T."/>
            <person name="Takio S."/>
            <person name="Tamura K."/>
            <person name="Chung S.J."/>
            <person name="Nakamura S."/>
            <person name="Kuroiwa H."/>
            <person name="Tanaka K."/>
            <person name="Sato N."/>
            <person name="Kuroiwa T."/>
        </authorList>
    </citation>
    <scope>NUCLEOTIDE SEQUENCE [LARGE SCALE GENOMIC DNA]</scope>
    <source>
        <strain evidence="7 8">10D</strain>
    </source>
</reference>
<keyword evidence="4 5" id="KW-0413">Isomerase</keyword>
<name>M1V457_CYAM1</name>
<gene>
    <name evidence="7" type="ORF">CYME_CMD070C</name>
</gene>
<feature type="domain" description="PPIase FKBP-type" evidence="6">
    <location>
        <begin position="103"/>
        <end position="195"/>
    </location>
</feature>
<proteinExistence type="predicted"/>
<dbReference type="HOGENOM" id="CLU_1345504_0_0_1"/>
<dbReference type="STRING" id="280699.M1V457"/>
<dbReference type="GO" id="GO:0003755">
    <property type="term" value="F:peptidyl-prolyl cis-trans isomerase activity"/>
    <property type="evidence" value="ECO:0007669"/>
    <property type="project" value="UniProtKB-KW"/>
</dbReference>
<dbReference type="RefSeq" id="XP_005535436.1">
    <property type="nucleotide sequence ID" value="XM_005535379.1"/>
</dbReference>
<dbReference type="Pfam" id="PF00254">
    <property type="entry name" value="FKBP_C"/>
    <property type="match status" value="1"/>
</dbReference>
<dbReference type="Gene3D" id="3.10.50.40">
    <property type="match status" value="1"/>
</dbReference>
<dbReference type="PANTHER" id="PTHR43811">
    <property type="entry name" value="FKBP-TYPE PEPTIDYL-PROLYL CIS-TRANS ISOMERASE FKPA"/>
    <property type="match status" value="1"/>
</dbReference>
<keyword evidence="8" id="KW-1185">Reference proteome</keyword>
<sequence length="213" mass="23152">MFLSGIGLDGIGVHTRATNAGIKNVRPGCRRRAAGAFRSGSVSTSMTLTRRRLLQLGLGQALVWTLSGLAWDKARAANEKDVPELPFPVQVLEKGTGPQPQTGDLVGIRFRAAYNGRVFDDIMDSSEPFYMRVGSGNLVKGVEEAVKRMHVGDLWRLELPPAYAFGSKGRKPSPGKPAIPPNATVVYEVRLDEVPGREQELLEVTGGELREND</sequence>
<organism evidence="7 8">
    <name type="scientific">Cyanidioschyzon merolae (strain NIES-3377 / 10D)</name>
    <name type="common">Unicellular red alga</name>
    <dbReference type="NCBI Taxonomy" id="280699"/>
    <lineage>
        <taxon>Eukaryota</taxon>
        <taxon>Rhodophyta</taxon>
        <taxon>Bangiophyceae</taxon>
        <taxon>Cyanidiales</taxon>
        <taxon>Cyanidiaceae</taxon>
        <taxon>Cyanidioschyzon</taxon>
    </lineage>
</organism>
<evidence type="ECO:0000313" key="8">
    <source>
        <dbReference type="Proteomes" id="UP000007014"/>
    </source>
</evidence>
<evidence type="ECO:0000256" key="2">
    <source>
        <dbReference type="ARBA" id="ARBA00013194"/>
    </source>
</evidence>